<keyword evidence="3" id="KW-1185">Reference proteome</keyword>
<dbReference type="InterPro" id="IPR057744">
    <property type="entry name" value="OTAase-like"/>
</dbReference>
<protein>
    <submittedName>
        <fullName evidence="2">Amidohydrolase family protein</fullName>
    </submittedName>
</protein>
<sequence length="413" mass="44753">MAQIILENARIFDGVSADCAEGMSVLVEGGTIREVADRSIKADGALRIDVAGKTLMPGLIDLHIHSYFSDLNAKVVDSRDAPYRTAHAVKKLGHALDCGFTTVRDIGGGDFSLASAIADGLIRGPRFFYAGKVLSMTGGHVDYRTPNEQHHTHGYCSCGSMNWGGVVVDGVDECIKAAREELRRGAHCIKITASGGVMSPSDPMWMNQFREDEIRAIVNECAERRTYVSAHCHPISAIRRSIEFGVRCIEHATLIDAETAVFVAERGAYVVPTMSVIFVSMEVGAKLGMAPESMAKLKIAADSAIEGLQHMRDAGVKVGYGTDLLGSTYDQQCREFTLRSEVFTPLEMLRQATSMGAEILMQEGRLGCVRPEAHADLIVVDGDPLKDIGLLAADGRKLDLIMRAGEIVKNRLN</sequence>
<feature type="domain" description="Amidohydrolase-related" evidence="1">
    <location>
        <begin position="54"/>
        <end position="408"/>
    </location>
</feature>
<evidence type="ECO:0000259" key="1">
    <source>
        <dbReference type="Pfam" id="PF01979"/>
    </source>
</evidence>
<dbReference type="PANTHER" id="PTHR43135:SF3">
    <property type="entry name" value="ALPHA-D-RIBOSE 1-METHYLPHOSPHONATE 5-TRIPHOSPHATE DIPHOSPHATASE"/>
    <property type="match status" value="1"/>
</dbReference>
<organism evidence="2 3">
    <name type="scientific">Steroidobacter flavus</name>
    <dbReference type="NCBI Taxonomy" id="1842136"/>
    <lineage>
        <taxon>Bacteria</taxon>
        <taxon>Pseudomonadati</taxon>
        <taxon>Pseudomonadota</taxon>
        <taxon>Gammaproteobacteria</taxon>
        <taxon>Steroidobacterales</taxon>
        <taxon>Steroidobacteraceae</taxon>
        <taxon>Steroidobacter</taxon>
    </lineage>
</organism>
<dbReference type="Pfam" id="PF01979">
    <property type="entry name" value="Amidohydro_1"/>
    <property type="match status" value="1"/>
</dbReference>
<dbReference type="RefSeq" id="WP_380600566.1">
    <property type="nucleotide sequence ID" value="NZ_JBHSDU010000010.1"/>
</dbReference>
<dbReference type="PANTHER" id="PTHR43135">
    <property type="entry name" value="ALPHA-D-RIBOSE 1-METHYLPHOSPHONATE 5-TRIPHOSPHATE DIPHOSPHATASE"/>
    <property type="match status" value="1"/>
</dbReference>
<dbReference type="Gene3D" id="2.30.40.10">
    <property type="entry name" value="Urease, subunit C, domain 1"/>
    <property type="match status" value="1"/>
</dbReference>
<comment type="caution">
    <text evidence="2">The sequence shown here is derived from an EMBL/GenBank/DDBJ whole genome shotgun (WGS) entry which is preliminary data.</text>
</comment>
<dbReference type="CDD" id="cd01299">
    <property type="entry name" value="Met_dep_hydrolase_A"/>
    <property type="match status" value="1"/>
</dbReference>
<proteinExistence type="predicted"/>
<accession>A0ABV8SX63</accession>
<dbReference type="SUPFAM" id="SSF51338">
    <property type="entry name" value="Composite domain of metallo-dependent hydrolases"/>
    <property type="match status" value="2"/>
</dbReference>
<dbReference type="Proteomes" id="UP001595904">
    <property type="component" value="Unassembled WGS sequence"/>
</dbReference>
<dbReference type="SUPFAM" id="SSF51556">
    <property type="entry name" value="Metallo-dependent hydrolases"/>
    <property type="match status" value="1"/>
</dbReference>
<reference evidence="3" key="1">
    <citation type="journal article" date="2019" name="Int. J. Syst. Evol. Microbiol.">
        <title>The Global Catalogue of Microorganisms (GCM) 10K type strain sequencing project: providing services to taxonomists for standard genome sequencing and annotation.</title>
        <authorList>
            <consortium name="The Broad Institute Genomics Platform"/>
            <consortium name="The Broad Institute Genome Sequencing Center for Infectious Disease"/>
            <person name="Wu L."/>
            <person name="Ma J."/>
        </authorList>
    </citation>
    <scope>NUCLEOTIDE SEQUENCE [LARGE SCALE GENOMIC DNA]</scope>
    <source>
        <strain evidence="3">CGMCC 1.10759</strain>
    </source>
</reference>
<evidence type="ECO:0000313" key="3">
    <source>
        <dbReference type="Proteomes" id="UP001595904"/>
    </source>
</evidence>
<dbReference type="InterPro" id="IPR006680">
    <property type="entry name" value="Amidohydro-rel"/>
</dbReference>
<dbReference type="EMBL" id="JBHSDU010000010">
    <property type="protein sequence ID" value="MFC4311750.1"/>
    <property type="molecule type" value="Genomic_DNA"/>
</dbReference>
<name>A0ABV8SX63_9GAMM</name>
<gene>
    <name evidence="2" type="ORF">ACFPN2_21885</name>
</gene>
<evidence type="ECO:0000313" key="2">
    <source>
        <dbReference type="EMBL" id="MFC4311750.1"/>
    </source>
</evidence>
<dbReference type="InterPro" id="IPR051781">
    <property type="entry name" value="Metallo-dep_Hydrolase"/>
</dbReference>
<dbReference type="InterPro" id="IPR032466">
    <property type="entry name" value="Metal_Hydrolase"/>
</dbReference>
<dbReference type="Gene3D" id="3.20.20.140">
    <property type="entry name" value="Metal-dependent hydrolases"/>
    <property type="match status" value="1"/>
</dbReference>
<dbReference type="InterPro" id="IPR011059">
    <property type="entry name" value="Metal-dep_hydrolase_composite"/>
</dbReference>